<protein>
    <recommendedName>
        <fullName evidence="1">Putative restriction endonuclease domain-containing protein</fullName>
    </recommendedName>
</protein>
<dbReference type="PANTHER" id="PTHR36558:SF1">
    <property type="entry name" value="RESTRICTION ENDONUCLEASE DOMAIN-CONTAINING PROTEIN-RELATED"/>
    <property type="match status" value="1"/>
</dbReference>
<dbReference type="OrthoDB" id="7959022at2"/>
<dbReference type="Pfam" id="PF05685">
    <property type="entry name" value="Uma2"/>
    <property type="match status" value="1"/>
</dbReference>
<evidence type="ECO:0000313" key="2">
    <source>
        <dbReference type="EMBL" id="RAI39358.1"/>
    </source>
</evidence>
<dbReference type="Proteomes" id="UP000249130">
    <property type="component" value="Unassembled WGS sequence"/>
</dbReference>
<gene>
    <name evidence="2" type="ORF">CH341_26010</name>
</gene>
<reference evidence="2 3" key="1">
    <citation type="submission" date="2017-07" db="EMBL/GenBank/DDBJ databases">
        <title>Draft Genome Sequences of Select Purple Nonsulfur Bacteria.</title>
        <authorList>
            <person name="Lasarre B."/>
            <person name="Mckinlay J.B."/>
        </authorList>
    </citation>
    <scope>NUCLEOTIDE SEQUENCE [LARGE SCALE GENOMIC DNA]</scope>
    <source>
        <strain evidence="2 3">DSM 5909</strain>
    </source>
</reference>
<dbReference type="InterPro" id="IPR011335">
    <property type="entry name" value="Restrct_endonuc-II-like"/>
</dbReference>
<keyword evidence="3" id="KW-1185">Reference proteome</keyword>
<dbReference type="AlphaFoldDB" id="A0A327KVI7"/>
<sequence length="186" mass="20110">MTIRTPVQMDKSAFLAWAERQAENYELVRGRIAMMTGGPRGHWQISFNIAKSLDARIDPETWAVGQEFGVDVGPATVRFPDIVVDRAGEPVTDHTATAPVLIAEVLSPSSERIDLGDKAAEYLALPSLGTYLVVAQDEVKAWVWTRTAAGFPAGPLVVDGAAAVIDLPALGIALPLGEVYRRVRME</sequence>
<feature type="domain" description="Putative restriction endonuclease" evidence="1">
    <location>
        <begin position="13"/>
        <end position="150"/>
    </location>
</feature>
<organism evidence="2 3">
    <name type="scientific">Rhodoplanes roseus</name>
    <dbReference type="NCBI Taxonomy" id="29409"/>
    <lineage>
        <taxon>Bacteria</taxon>
        <taxon>Pseudomonadati</taxon>
        <taxon>Pseudomonadota</taxon>
        <taxon>Alphaproteobacteria</taxon>
        <taxon>Hyphomicrobiales</taxon>
        <taxon>Nitrobacteraceae</taxon>
        <taxon>Rhodoplanes</taxon>
    </lineage>
</organism>
<dbReference type="InterPro" id="IPR012296">
    <property type="entry name" value="Nuclease_put_TT1808"/>
</dbReference>
<dbReference type="EMBL" id="NPEX01000294">
    <property type="protein sequence ID" value="RAI39358.1"/>
    <property type="molecule type" value="Genomic_DNA"/>
</dbReference>
<dbReference type="CDD" id="cd06260">
    <property type="entry name" value="DUF820-like"/>
    <property type="match status" value="1"/>
</dbReference>
<proteinExistence type="predicted"/>
<comment type="caution">
    <text evidence="2">The sequence shown here is derived from an EMBL/GenBank/DDBJ whole genome shotgun (WGS) entry which is preliminary data.</text>
</comment>
<dbReference type="SUPFAM" id="SSF52980">
    <property type="entry name" value="Restriction endonuclease-like"/>
    <property type="match status" value="1"/>
</dbReference>
<evidence type="ECO:0000313" key="3">
    <source>
        <dbReference type="Proteomes" id="UP000249130"/>
    </source>
</evidence>
<dbReference type="RefSeq" id="WP_111421903.1">
    <property type="nucleotide sequence ID" value="NZ_NPEX01000294.1"/>
</dbReference>
<dbReference type="PANTHER" id="PTHR36558">
    <property type="entry name" value="GLR1098 PROTEIN"/>
    <property type="match status" value="1"/>
</dbReference>
<dbReference type="InterPro" id="IPR008538">
    <property type="entry name" value="Uma2"/>
</dbReference>
<dbReference type="Gene3D" id="3.90.1570.10">
    <property type="entry name" value="tt1808, chain A"/>
    <property type="match status" value="1"/>
</dbReference>
<accession>A0A327KVI7</accession>
<evidence type="ECO:0000259" key="1">
    <source>
        <dbReference type="Pfam" id="PF05685"/>
    </source>
</evidence>
<name>A0A327KVI7_9BRAD</name>